<comment type="caution">
    <text evidence="2">The sequence shown here is derived from an EMBL/GenBank/DDBJ whole genome shotgun (WGS) entry which is preliminary data.</text>
</comment>
<feature type="signal peptide" evidence="1">
    <location>
        <begin position="1"/>
        <end position="18"/>
    </location>
</feature>
<proteinExistence type="predicted"/>
<accession>A0ABR2P9N6</accession>
<organism evidence="2 3">
    <name type="scientific">Hibiscus sabdariffa</name>
    <name type="common">roselle</name>
    <dbReference type="NCBI Taxonomy" id="183260"/>
    <lineage>
        <taxon>Eukaryota</taxon>
        <taxon>Viridiplantae</taxon>
        <taxon>Streptophyta</taxon>
        <taxon>Embryophyta</taxon>
        <taxon>Tracheophyta</taxon>
        <taxon>Spermatophyta</taxon>
        <taxon>Magnoliopsida</taxon>
        <taxon>eudicotyledons</taxon>
        <taxon>Gunneridae</taxon>
        <taxon>Pentapetalae</taxon>
        <taxon>rosids</taxon>
        <taxon>malvids</taxon>
        <taxon>Malvales</taxon>
        <taxon>Malvaceae</taxon>
        <taxon>Malvoideae</taxon>
        <taxon>Hibiscus</taxon>
    </lineage>
</organism>
<dbReference type="EMBL" id="JBBPBN010000072">
    <property type="protein sequence ID" value="KAK8985007.1"/>
    <property type="molecule type" value="Genomic_DNA"/>
</dbReference>
<keyword evidence="1" id="KW-0732">Signal</keyword>
<gene>
    <name evidence="2" type="ORF">V6N11_082627</name>
</gene>
<feature type="chain" id="PRO_5046027300" evidence="1">
    <location>
        <begin position="19"/>
        <end position="212"/>
    </location>
</feature>
<dbReference type="Proteomes" id="UP001396334">
    <property type="component" value="Unassembled WGS sequence"/>
</dbReference>
<evidence type="ECO:0000313" key="2">
    <source>
        <dbReference type="EMBL" id="KAK8985007.1"/>
    </source>
</evidence>
<reference evidence="2 3" key="1">
    <citation type="journal article" date="2024" name="G3 (Bethesda)">
        <title>Genome assembly of Hibiscus sabdariffa L. provides insights into metabolisms of medicinal natural products.</title>
        <authorList>
            <person name="Kim T."/>
        </authorList>
    </citation>
    <scope>NUCLEOTIDE SEQUENCE [LARGE SCALE GENOMIC DNA]</scope>
    <source>
        <strain evidence="2">TK-2024</strain>
        <tissue evidence="2">Old leaves</tissue>
    </source>
</reference>
<evidence type="ECO:0000313" key="3">
    <source>
        <dbReference type="Proteomes" id="UP001396334"/>
    </source>
</evidence>
<sequence length="212" mass="22453">MWITGSMVLLSFSNLDLCGSFLSSTDVWSAWFGRLEAQSPTGRIYEVVQINAHDSVYTVVIQEAELVWVPTVDHRDVEIGSEMGDKSYGASVASPEPQSWATRSTFGDRGGVRSAGDVVDAFVEDQFRECAVVVQTPESIGKRDSLVGLLECGEGNLVMVGLLVGDTCALSSPVAVLGDDRAALASVLGSIPGGVRKIKSVNCLVEALGSPK</sequence>
<keyword evidence="3" id="KW-1185">Reference proteome</keyword>
<evidence type="ECO:0000256" key="1">
    <source>
        <dbReference type="SAM" id="SignalP"/>
    </source>
</evidence>
<name>A0ABR2P9N6_9ROSI</name>
<protein>
    <submittedName>
        <fullName evidence="2">Uncharacterized protein</fullName>
    </submittedName>
</protein>